<keyword evidence="3" id="KW-1185">Reference proteome</keyword>
<protein>
    <submittedName>
        <fullName evidence="2">Uncharacterized protein</fullName>
    </submittedName>
</protein>
<dbReference type="EMBL" id="CP002041">
    <property type="protein sequence ID" value="ADH70679.1"/>
    <property type="molecule type" value="Genomic_DNA"/>
</dbReference>
<accession>D7B921</accession>
<evidence type="ECO:0000313" key="2">
    <source>
        <dbReference type="EMBL" id="ADH70679.1"/>
    </source>
</evidence>
<proteinExistence type="predicted"/>
<dbReference type="AlphaFoldDB" id="D7B921"/>
<evidence type="ECO:0000313" key="3">
    <source>
        <dbReference type="Proteomes" id="UP000002219"/>
    </source>
</evidence>
<name>D7B921_NOCDD</name>
<organism evidence="2 3">
    <name type="scientific">Nocardiopsis dassonvillei (strain ATCC 23218 / DSM 43111 / CIP 107115 / JCM 7437 / KCTC 9190 / NBRC 14626 / NCTC 10488 / NRRL B-5397 / IMRU 509)</name>
    <name type="common">Actinomadura dassonvillei</name>
    <dbReference type="NCBI Taxonomy" id="446468"/>
    <lineage>
        <taxon>Bacteria</taxon>
        <taxon>Bacillati</taxon>
        <taxon>Actinomycetota</taxon>
        <taxon>Actinomycetes</taxon>
        <taxon>Streptosporangiales</taxon>
        <taxon>Nocardiopsidaceae</taxon>
        <taxon>Nocardiopsis</taxon>
    </lineage>
</organism>
<sequence length="55" mass="6023">MLTVDEEFEAIVAGDLREVRADKMQPYQEPDPSKPVPAAPPVESAPAEKKSAEEK</sequence>
<dbReference type="Proteomes" id="UP000002219">
    <property type="component" value="Chromosome 2"/>
</dbReference>
<reference evidence="2 3" key="1">
    <citation type="journal article" date="2010" name="Stand. Genomic Sci.">
        <title>Complete genome sequence of Nocardiopsis dassonvillei type strain (IMRU 509).</title>
        <authorList>
            <person name="Sun H."/>
            <person name="Lapidus A."/>
            <person name="Nolan M."/>
            <person name="Lucas S."/>
            <person name="Del Rio T.G."/>
            <person name="Tice H."/>
            <person name="Cheng J.F."/>
            <person name="Tapia R."/>
            <person name="Han C."/>
            <person name="Goodwin L."/>
            <person name="Pitluck S."/>
            <person name="Pagani I."/>
            <person name="Ivanova N."/>
            <person name="Mavromatis K."/>
            <person name="Mikhailova N."/>
            <person name="Pati A."/>
            <person name="Chen A."/>
            <person name="Palaniappan K."/>
            <person name="Land M."/>
            <person name="Hauser L."/>
            <person name="Chang Y.J."/>
            <person name="Jeffries C.D."/>
            <person name="Djao O.D."/>
            <person name="Rohde M."/>
            <person name="Sikorski J."/>
            <person name="Goker M."/>
            <person name="Woyke T."/>
            <person name="Bristow J."/>
            <person name="Eisen J.A."/>
            <person name="Markowitz V."/>
            <person name="Hugenholtz P."/>
            <person name="Kyrpides N.C."/>
            <person name="Klenk H.P."/>
        </authorList>
    </citation>
    <scope>NUCLEOTIDE SEQUENCE [LARGE SCALE GENOMIC DNA]</scope>
    <source>
        <strain evidence="3">ATCC 23218 / DSM 43111 / CIP 107115 / JCM 7437 / KCTC 9190 / NBRC 14626 / NCTC 10488 / NRRL B-5397 / IMRU 509</strain>
        <plasmid evidence="3">Chromosome 2</plasmid>
    </source>
</reference>
<feature type="compositionally biased region" description="Basic and acidic residues" evidence="1">
    <location>
        <begin position="46"/>
        <end position="55"/>
    </location>
</feature>
<gene>
    <name evidence="2" type="ordered locus">Ndas_5299</name>
</gene>
<geneLocation type="plasmid" evidence="3">
    <name>pNDAS01</name>
</geneLocation>
<dbReference type="KEGG" id="nda:Ndas_5299"/>
<dbReference type="HOGENOM" id="CLU_3027746_0_0_11"/>
<evidence type="ECO:0000256" key="1">
    <source>
        <dbReference type="SAM" id="MobiDB-lite"/>
    </source>
</evidence>
<feature type="region of interest" description="Disordered" evidence="1">
    <location>
        <begin position="14"/>
        <end position="55"/>
    </location>
</feature>